<dbReference type="InterPro" id="IPR021109">
    <property type="entry name" value="Peptidase_aspartic_dom_sf"/>
</dbReference>
<dbReference type="PANTHER" id="PTHR15503:SF45">
    <property type="entry name" value="RNA-DIRECTED DNA POLYMERASE HOMOLOG"/>
    <property type="match status" value="1"/>
</dbReference>
<name>A0A9N7RB19_STRHE</name>
<comment type="caution">
    <text evidence="4">The sequence shown here is derived from an EMBL/GenBank/DDBJ whole genome shotgun (WGS) entry which is preliminary data.</text>
</comment>
<feature type="domain" description="CCHC-type" evidence="3">
    <location>
        <begin position="232"/>
        <end position="247"/>
    </location>
</feature>
<dbReference type="Gene3D" id="4.10.60.10">
    <property type="entry name" value="Zinc finger, CCHC-type"/>
    <property type="match status" value="1"/>
</dbReference>
<dbReference type="Pfam" id="PF03732">
    <property type="entry name" value="Retrotrans_gag"/>
    <property type="match status" value="1"/>
</dbReference>
<evidence type="ECO:0000256" key="1">
    <source>
        <dbReference type="PROSITE-ProRule" id="PRU00047"/>
    </source>
</evidence>
<dbReference type="SMART" id="SM00343">
    <property type="entry name" value="ZnF_C2HC"/>
    <property type="match status" value="1"/>
</dbReference>
<gene>
    <name evidence="4" type="ORF">SHERM_19404</name>
</gene>
<dbReference type="AlphaFoldDB" id="A0A9N7RB19"/>
<reference evidence="4" key="1">
    <citation type="submission" date="2019-12" db="EMBL/GenBank/DDBJ databases">
        <authorList>
            <person name="Scholes J."/>
        </authorList>
    </citation>
    <scope>NUCLEOTIDE SEQUENCE</scope>
</reference>
<feature type="non-terminal residue" evidence="4">
    <location>
        <position position="443"/>
    </location>
</feature>
<accession>A0A9N7RB19</accession>
<dbReference type="GO" id="GO:0008270">
    <property type="term" value="F:zinc ion binding"/>
    <property type="evidence" value="ECO:0007669"/>
    <property type="project" value="UniProtKB-KW"/>
</dbReference>
<sequence>HVVPSGTPAHASDHARAPSHAQQGWQIHAAPSPCNARARSLSRPVGRASSRPPGHSRPAVRPDRKPTGSDWFKSREGCTWDRFKELIREKYYPAYYRAEMERQFLSLQQGTRTLDKYEHEFTRLGAFVPDLVSTEAKRSRHFTDGLLPAVRHNIVGHGTQTYARTVTIARKSTPASGGKPTRDNKKRKGKGFQNDRKNPPRQVGAARPQQIPPCATCGRPHRGECHFGQDICYYCHQPDHFVNNCPERPQPRQQPPQQRQQQQSRQQAPRPSQQQQQRGRHQARVYVVDQVEAEQHLGTMSGMIMLNDVPVFALFDTGATHSFISRQCLDAIGVHSITTIDPLEVSLASGRKIVTDAKSTDLILSIDGRILSTDAYALEMRDFDLILGMDWLTYFHVGIRCHDREITLCLPRDEHITFYGTKTCSLPHVFPWRKPRKCYDEVT</sequence>
<dbReference type="InterPro" id="IPR005162">
    <property type="entry name" value="Retrotrans_gag_dom"/>
</dbReference>
<feature type="region of interest" description="Disordered" evidence="2">
    <location>
        <begin position="246"/>
        <end position="283"/>
    </location>
</feature>
<evidence type="ECO:0000313" key="4">
    <source>
        <dbReference type="EMBL" id="CAA0821402.1"/>
    </source>
</evidence>
<dbReference type="InterPro" id="IPR001878">
    <property type="entry name" value="Znf_CCHC"/>
</dbReference>
<protein>
    <recommendedName>
        <fullName evidence="3">CCHC-type domain-containing protein</fullName>
    </recommendedName>
</protein>
<evidence type="ECO:0000313" key="5">
    <source>
        <dbReference type="Proteomes" id="UP001153555"/>
    </source>
</evidence>
<feature type="compositionally biased region" description="Basic and acidic residues" evidence="2">
    <location>
        <begin position="60"/>
        <end position="71"/>
    </location>
</feature>
<dbReference type="SUPFAM" id="SSF50630">
    <property type="entry name" value="Acid proteases"/>
    <property type="match status" value="1"/>
</dbReference>
<feature type="non-terminal residue" evidence="4">
    <location>
        <position position="1"/>
    </location>
</feature>
<dbReference type="PROSITE" id="PS50158">
    <property type="entry name" value="ZF_CCHC"/>
    <property type="match status" value="1"/>
</dbReference>
<dbReference type="Pfam" id="PF08284">
    <property type="entry name" value="RVP_2"/>
    <property type="match status" value="1"/>
</dbReference>
<dbReference type="PANTHER" id="PTHR15503">
    <property type="entry name" value="LDOC1 RELATED"/>
    <property type="match status" value="1"/>
</dbReference>
<organism evidence="4 5">
    <name type="scientific">Striga hermonthica</name>
    <name type="common">Purple witchweed</name>
    <name type="synonym">Buchnera hermonthica</name>
    <dbReference type="NCBI Taxonomy" id="68872"/>
    <lineage>
        <taxon>Eukaryota</taxon>
        <taxon>Viridiplantae</taxon>
        <taxon>Streptophyta</taxon>
        <taxon>Embryophyta</taxon>
        <taxon>Tracheophyta</taxon>
        <taxon>Spermatophyta</taxon>
        <taxon>Magnoliopsida</taxon>
        <taxon>eudicotyledons</taxon>
        <taxon>Gunneridae</taxon>
        <taxon>Pentapetalae</taxon>
        <taxon>asterids</taxon>
        <taxon>lamiids</taxon>
        <taxon>Lamiales</taxon>
        <taxon>Orobanchaceae</taxon>
        <taxon>Buchnereae</taxon>
        <taxon>Striga</taxon>
    </lineage>
</organism>
<dbReference type="CDD" id="cd00303">
    <property type="entry name" value="retropepsin_like"/>
    <property type="match status" value="1"/>
</dbReference>
<evidence type="ECO:0000259" key="3">
    <source>
        <dbReference type="PROSITE" id="PS50158"/>
    </source>
</evidence>
<dbReference type="EMBL" id="CACSLK010020742">
    <property type="protein sequence ID" value="CAA0821402.1"/>
    <property type="molecule type" value="Genomic_DNA"/>
</dbReference>
<evidence type="ECO:0000256" key="2">
    <source>
        <dbReference type="SAM" id="MobiDB-lite"/>
    </source>
</evidence>
<keyword evidence="5" id="KW-1185">Reference proteome</keyword>
<keyword evidence="1" id="KW-0862">Zinc</keyword>
<feature type="region of interest" description="Disordered" evidence="2">
    <location>
        <begin position="1"/>
        <end position="71"/>
    </location>
</feature>
<dbReference type="OrthoDB" id="2431547at2759"/>
<feature type="compositionally biased region" description="Low complexity" evidence="2">
    <location>
        <begin position="255"/>
        <end position="277"/>
    </location>
</feature>
<dbReference type="Proteomes" id="UP001153555">
    <property type="component" value="Unassembled WGS sequence"/>
</dbReference>
<feature type="region of interest" description="Disordered" evidence="2">
    <location>
        <begin position="165"/>
        <end position="211"/>
    </location>
</feature>
<dbReference type="InterPro" id="IPR032567">
    <property type="entry name" value="RTL1-rel"/>
</dbReference>
<dbReference type="GO" id="GO:0003676">
    <property type="term" value="F:nucleic acid binding"/>
    <property type="evidence" value="ECO:0007669"/>
    <property type="project" value="InterPro"/>
</dbReference>
<keyword evidence="1" id="KW-0479">Metal-binding</keyword>
<dbReference type="Gene3D" id="2.40.70.10">
    <property type="entry name" value="Acid Proteases"/>
    <property type="match status" value="1"/>
</dbReference>
<proteinExistence type="predicted"/>
<keyword evidence="1" id="KW-0863">Zinc-finger</keyword>